<dbReference type="Gene3D" id="2.60.120.260">
    <property type="entry name" value="Galactose-binding domain-like"/>
    <property type="match status" value="1"/>
</dbReference>
<keyword evidence="3" id="KW-1185">Reference proteome</keyword>
<dbReference type="EMBL" id="OCNE01000016">
    <property type="protein sequence ID" value="SOD64383.1"/>
    <property type="molecule type" value="Genomic_DNA"/>
</dbReference>
<dbReference type="AlphaFoldDB" id="A0A286E0H7"/>
<organism evidence="2 3">
    <name type="scientific">Streptomyces zhaozhouensis</name>
    <dbReference type="NCBI Taxonomy" id="1300267"/>
    <lineage>
        <taxon>Bacteria</taxon>
        <taxon>Bacillati</taxon>
        <taxon>Actinomycetota</taxon>
        <taxon>Actinomycetes</taxon>
        <taxon>Kitasatosporales</taxon>
        <taxon>Streptomycetaceae</taxon>
        <taxon>Streptomyces</taxon>
    </lineage>
</organism>
<evidence type="ECO:0000313" key="2">
    <source>
        <dbReference type="EMBL" id="SOD64383.1"/>
    </source>
</evidence>
<sequence length="563" mass="61431">MRRSTGTRLVLSLSLCGVLTATALASSQAAPPATEGNAAEANATANAADSDFFSTVEIDPAATVGAPSVGDNVNHGDLWPNCWADDDNVYTAYGDGVGFGDVYSDIGVARITGTPGQLTGEQLATEVSQAWTPEHSRKPTGMACVDGDLYLAVQDLAFDFNDAPAATIARSTDKGRTWEWDTSAPMFGDGVFTTVMFLDYGKDYANAPDDYVYAYGLDHNWRDSFNDRVPDPVDLYLGRVPKDAVTDRAAWEFVSGTDGSGDPTWSADIADRSPVLHDDRHIYQDVFGEGRVENTTVLSQGGIVYNEGLDRYLYTSWTEYTFEFYESPTPWGPWERFDSQDFGGYPWPTTKHGGYGVTIPSKYISEDGRSMWIQSNVCPCGGGFPPGEHWAYTYSLRQMHVEPRVPSEPENAADPARNLATEPGTTGVERAIHFGGPSVYNDGDLTASQDDWNDERKSESWWGYTWPREYTMDRVVYTTGEMFADGGWFTGAPRVEVRQDGVWTDAGAVTVEPPYPGDASAGPNRSYTLTFPETEGDGVRVIGAPGGDRTFTSIAELEVYYGG</sequence>
<dbReference type="Proteomes" id="UP000219072">
    <property type="component" value="Unassembled WGS sequence"/>
</dbReference>
<gene>
    <name evidence="2" type="ORF">SAMN06297387_116107</name>
</gene>
<dbReference type="OrthoDB" id="3795970at2"/>
<evidence type="ECO:0008006" key="4">
    <source>
        <dbReference type="Google" id="ProtNLM"/>
    </source>
</evidence>
<dbReference type="RefSeq" id="WP_097232814.1">
    <property type="nucleotide sequence ID" value="NZ_OCNE01000016.1"/>
</dbReference>
<proteinExistence type="predicted"/>
<feature type="chain" id="PRO_5038601575" description="DUF4185 domain-containing protein" evidence="1">
    <location>
        <begin position="26"/>
        <end position="563"/>
    </location>
</feature>
<evidence type="ECO:0000313" key="3">
    <source>
        <dbReference type="Proteomes" id="UP000219072"/>
    </source>
</evidence>
<accession>A0A286E0H7</accession>
<keyword evidence="1" id="KW-0732">Signal</keyword>
<name>A0A286E0H7_9ACTN</name>
<reference evidence="2 3" key="1">
    <citation type="submission" date="2017-09" db="EMBL/GenBank/DDBJ databases">
        <authorList>
            <person name="Ehlers B."/>
            <person name="Leendertz F.H."/>
        </authorList>
    </citation>
    <scope>NUCLEOTIDE SEQUENCE [LARGE SCALE GENOMIC DNA]</scope>
    <source>
        <strain evidence="2 3">CGMCC 4.7095</strain>
    </source>
</reference>
<feature type="signal peptide" evidence="1">
    <location>
        <begin position="1"/>
        <end position="25"/>
    </location>
</feature>
<protein>
    <recommendedName>
        <fullName evidence="4">DUF4185 domain-containing protein</fullName>
    </recommendedName>
</protein>
<evidence type="ECO:0000256" key="1">
    <source>
        <dbReference type="SAM" id="SignalP"/>
    </source>
</evidence>